<dbReference type="AlphaFoldDB" id="B1ZW34"/>
<feature type="domain" description="Glycosyltransferase 2-like" evidence="1">
    <location>
        <begin position="8"/>
        <end position="132"/>
    </location>
</feature>
<dbReference type="CAZy" id="GT2">
    <property type="family name" value="Glycosyltransferase Family 2"/>
</dbReference>
<dbReference type="PANTHER" id="PTHR43685">
    <property type="entry name" value="GLYCOSYLTRANSFERASE"/>
    <property type="match status" value="1"/>
</dbReference>
<dbReference type="PANTHER" id="PTHR43685:SF2">
    <property type="entry name" value="GLYCOSYLTRANSFERASE 2-LIKE DOMAIN-CONTAINING PROTEIN"/>
    <property type="match status" value="1"/>
</dbReference>
<protein>
    <submittedName>
        <fullName evidence="2">Glycosyl transferase family 2</fullName>
    </submittedName>
</protein>
<keyword evidence="3" id="KW-1185">Reference proteome</keyword>
<evidence type="ECO:0000313" key="3">
    <source>
        <dbReference type="Proteomes" id="UP000007013"/>
    </source>
</evidence>
<dbReference type="Proteomes" id="UP000007013">
    <property type="component" value="Chromosome"/>
</dbReference>
<dbReference type="OrthoDB" id="198233at2"/>
<dbReference type="eggNOG" id="COG1216">
    <property type="taxonomic scope" value="Bacteria"/>
</dbReference>
<reference evidence="2 3" key="1">
    <citation type="journal article" date="2011" name="J. Bacteriol.">
        <title>Genome sequence of the verrucomicrobium Opitutus terrae PB90-1, an abundant inhabitant of rice paddy soil ecosystems.</title>
        <authorList>
            <person name="van Passel M.W."/>
            <person name="Kant R."/>
            <person name="Palva A."/>
            <person name="Copeland A."/>
            <person name="Lucas S."/>
            <person name="Lapidus A."/>
            <person name="Glavina del Rio T."/>
            <person name="Pitluck S."/>
            <person name="Goltsman E."/>
            <person name="Clum A."/>
            <person name="Sun H."/>
            <person name="Schmutz J."/>
            <person name="Larimer F.W."/>
            <person name="Land M.L."/>
            <person name="Hauser L."/>
            <person name="Kyrpides N."/>
            <person name="Mikhailova N."/>
            <person name="Richardson P.P."/>
            <person name="Janssen P.H."/>
            <person name="de Vos W.M."/>
            <person name="Smidt H."/>
        </authorList>
    </citation>
    <scope>NUCLEOTIDE SEQUENCE [LARGE SCALE GENOMIC DNA]</scope>
    <source>
        <strain evidence="3">DSM 11246 / JCM 15787 / PB90-1</strain>
    </source>
</reference>
<dbReference type="EMBL" id="CP001032">
    <property type="protein sequence ID" value="ACB76048.1"/>
    <property type="molecule type" value="Genomic_DNA"/>
</dbReference>
<dbReference type="Pfam" id="PF00535">
    <property type="entry name" value="Glycos_transf_2"/>
    <property type="match status" value="1"/>
</dbReference>
<dbReference type="Gene3D" id="3.90.550.10">
    <property type="entry name" value="Spore Coat Polysaccharide Biosynthesis Protein SpsA, Chain A"/>
    <property type="match status" value="1"/>
</dbReference>
<evidence type="ECO:0000259" key="1">
    <source>
        <dbReference type="Pfam" id="PF00535"/>
    </source>
</evidence>
<name>B1ZW34_OPITP</name>
<dbReference type="InterPro" id="IPR050834">
    <property type="entry name" value="Glycosyltransf_2"/>
</dbReference>
<dbReference type="InterPro" id="IPR029044">
    <property type="entry name" value="Nucleotide-diphossugar_trans"/>
</dbReference>
<organism evidence="2 3">
    <name type="scientific">Opitutus terrae (strain DSM 11246 / JCM 15787 / PB90-1)</name>
    <dbReference type="NCBI Taxonomy" id="452637"/>
    <lineage>
        <taxon>Bacteria</taxon>
        <taxon>Pseudomonadati</taxon>
        <taxon>Verrucomicrobiota</taxon>
        <taxon>Opitutia</taxon>
        <taxon>Opitutales</taxon>
        <taxon>Opitutaceae</taxon>
        <taxon>Opitutus</taxon>
    </lineage>
</organism>
<dbReference type="GO" id="GO:0016740">
    <property type="term" value="F:transferase activity"/>
    <property type="evidence" value="ECO:0007669"/>
    <property type="project" value="UniProtKB-KW"/>
</dbReference>
<keyword evidence="2" id="KW-0808">Transferase</keyword>
<accession>B1ZW34</accession>
<dbReference type="SUPFAM" id="SSF53448">
    <property type="entry name" value="Nucleotide-diphospho-sugar transferases"/>
    <property type="match status" value="1"/>
</dbReference>
<dbReference type="STRING" id="452637.Oter_2767"/>
<dbReference type="RefSeq" id="WP_012375583.1">
    <property type="nucleotide sequence ID" value="NC_010571.1"/>
</dbReference>
<evidence type="ECO:0000313" key="2">
    <source>
        <dbReference type="EMBL" id="ACB76048.1"/>
    </source>
</evidence>
<sequence>MQQRPLVSIVLPVHNGERYLRESVRSCLDQTYQNWELIAVDDCSTDGTAAMLDSFAAREPRMRVLRNPANLRLPASLNVGFAASRGEILTWTSDDNLYLPNALEEMVSALMEHREAMMVYAAQDIIDESGAVVVRYPSGSPESLCHFNVVNACFAYRRKVLETVGGYDPILELVEDWDYWLRIARRYEIIQLECCLYLYRANPASLSQQTGDRRWKVEERLLEMRLPELRWKWPAGYARGFIRLCHPRWQRGDRRTAWRHFGRALRYFPVALRHWRALIPLCLGKRVYYALRARLRWLEQRPL</sequence>
<proteinExistence type="predicted"/>
<dbReference type="HOGENOM" id="CLU_025996_0_0_0"/>
<dbReference type="InterPro" id="IPR001173">
    <property type="entry name" value="Glyco_trans_2-like"/>
</dbReference>
<gene>
    <name evidence="2" type="ordered locus">Oter_2767</name>
</gene>
<dbReference type="KEGG" id="ote:Oter_2767"/>